<feature type="compositionally biased region" description="Pro residues" evidence="1">
    <location>
        <begin position="21"/>
        <end position="46"/>
    </location>
</feature>
<evidence type="ECO:0000313" key="2">
    <source>
        <dbReference type="EMBL" id="NEU77275.1"/>
    </source>
</evidence>
<keyword evidence="3" id="KW-1185">Reference proteome</keyword>
<proteinExistence type="predicted"/>
<evidence type="ECO:0000256" key="1">
    <source>
        <dbReference type="SAM" id="MobiDB-lite"/>
    </source>
</evidence>
<dbReference type="Proteomes" id="UP000031549">
    <property type="component" value="Unassembled WGS sequence"/>
</dbReference>
<accession>A0A846HIU0</accession>
<sequence length="65" mass="6735">MGSGAGGRGQGEFVFSSSLSPPSPLSPLSPISPSPPSSLLPTPHSPLPRKYNLHGTKKSLFCCEK</sequence>
<organism evidence="2 3">
    <name type="scientific">Hassallia byssoidea VB512170</name>
    <dbReference type="NCBI Taxonomy" id="1304833"/>
    <lineage>
        <taxon>Bacteria</taxon>
        <taxon>Bacillati</taxon>
        <taxon>Cyanobacteriota</taxon>
        <taxon>Cyanophyceae</taxon>
        <taxon>Nostocales</taxon>
        <taxon>Tolypothrichaceae</taxon>
        <taxon>Hassallia</taxon>
    </lineage>
</organism>
<protein>
    <submittedName>
        <fullName evidence="2">Uncharacterized protein</fullName>
    </submittedName>
</protein>
<name>A0A846HIU0_9CYAN</name>
<evidence type="ECO:0000313" key="3">
    <source>
        <dbReference type="Proteomes" id="UP000031549"/>
    </source>
</evidence>
<gene>
    <name evidence="2" type="ORF">PI95_033520</name>
</gene>
<dbReference type="AlphaFoldDB" id="A0A846HIU0"/>
<dbReference type="RefSeq" id="WP_163519432.1">
    <property type="nucleotide sequence ID" value="NZ_JTCM02000171.1"/>
</dbReference>
<feature type="region of interest" description="Disordered" evidence="1">
    <location>
        <begin position="1"/>
        <end position="51"/>
    </location>
</feature>
<feature type="compositionally biased region" description="Gly residues" evidence="1">
    <location>
        <begin position="1"/>
        <end position="10"/>
    </location>
</feature>
<comment type="caution">
    <text evidence="2">The sequence shown here is derived from an EMBL/GenBank/DDBJ whole genome shotgun (WGS) entry which is preliminary data.</text>
</comment>
<reference evidence="2 3" key="1">
    <citation type="journal article" date="2015" name="Genome Announc.">
        <title>Draft Genome Sequence of Cyanobacterium Hassallia byssoidea Strain VB512170, Isolated from Monuments in India.</title>
        <authorList>
            <person name="Singh D."/>
            <person name="Chandrababunaidu M.M."/>
            <person name="Panda A."/>
            <person name="Sen D."/>
            <person name="Bhattacharyya S."/>
            <person name="Adhikary S.P."/>
            <person name="Tripathy S."/>
        </authorList>
    </citation>
    <scope>NUCLEOTIDE SEQUENCE [LARGE SCALE GENOMIC DNA]</scope>
    <source>
        <strain evidence="2 3">VB512170</strain>
    </source>
</reference>
<dbReference type="EMBL" id="JTCM02000171">
    <property type="protein sequence ID" value="NEU77275.1"/>
    <property type="molecule type" value="Genomic_DNA"/>
</dbReference>